<comment type="caution">
    <text evidence="8">The sequence shown here is derived from an EMBL/GenBank/DDBJ whole genome shotgun (WGS) entry which is preliminary data.</text>
</comment>
<keyword evidence="5" id="KW-1133">Transmembrane helix</keyword>
<keyword evidence="6" id="KW-0472">Membrane</keyword>
<evidence type="ECO:0000313" key="8">
    <source>
        <dbReference type="EMBL" id="KAJ1361666.1"/>
    </source>
</evidence>
<name>A0AAD5N6L1_PARTN</name>
<dbReference type="GO" id="GO:0005313">
    <property type="term" value="F:L-glutamate transmembrane transporter activity"/>
    <property type="evidence" value="ECO:0007669"/>
    <property type="project" value="TreeGrafter"/>
</dbReference>
<evidence type="ECO:0000256" key="7">
    <source>
        <dbReference type="RuleBase" id="RU361216"/>
    </source>
</evidence>
<proteinExistence type="inferred from homology"/>
<dbReference type="InterPro" id="IPR036458">
    <property type="entry name" value="Na:dicarbo_symporter_sf"/>
</dbReference>
<comment type="similarity">
    <text evidence="2 7">Belongs to the dicarboxylate/amino acid:cation symporter (DAACS) (TC 2.A.23) family.</text>
</comment>
<dbReference type="SUPFAM" id="SSF118215">
    <property type="entry name" value="Proton glutamate symport protein"/>
    <property type="match status" value="1"/>
</dbReference>
<keyword evidence="3 7" id="KW-0813">Transport</keyword>
<reference evidence="8" key="1">
    <citation type="submission" date="2021-06" db="EMBL/GenBank/DDBJ databases">
        <title>Parelaphostrongylus tenuis whole genome reference sequence.</title>
        <authorList>
            <person name="Garwood T.J."/>
            <person name="Larsen P.A."/>
            <person name="Fountain-Jones N.M."/>
            <person name="Garbe J.R."/>
            <person name="Macchietto M.G."/>
            <person name="Kania S.A."/>
            <person name="Gerhold R.W."/>
            <person name="Richards J.E."/>
            <person name="Wolf T.M."/>
        </authorList>
    </citation>
    <scope>NUCLEOTIDE SEQUENCE</scope>
    <source>
        <strain evidence="8">MNPRO001-30</strain>
        <tissue evidence="8">Meninges</tissue>
    </source>
</reference>
<dbReference type="AlphaFoldDB" id="A0AAD5N6L1"/>
<evidence type="ECO:0000256" key="3">
    <source>
        <dbReference type="ARBA" id="ARBA00022448"/>
    </source>
</evidence>
<dbReference type="EMBL" id="JAHQIW010004252">
    <property type="protein sequence ID" value="KAJ1361666.1"/>
    <property type="molecule type" value="Genomic_DNA"/>
</dbReference>
<protein>
    <recommendedName>
        <fullName evidence="7">Amino acid transporter</fullName>
    </recommendedName>
</protein>
<organism evidence="8 9">
    <name type="scientific">Parelaphostrongylus tenuis</name>
    <name type="common">Meningeal worm</name>
    <dbReference type="NCBI Taxonomy" id="148309"/>
    <lineage>
        <taxon>Eukaryota</taxon>
        <taxon>Metazoa</taxon>
        <taxon>Ecdysozoa</taxon>
        <taxon>Nematoda</taxon>
        <taxon>Chromadorea</taxon>
        <taxon>Rhabditida</taxon>
        <taxon>Rhabditina</taxon>
        <taxon>Rhabditomorpha</taxon>
        <taxon>Strongyloidea</taxon>
        <taxon>Metastrongylidae</taxon>
        <taxon>Parelaphostrongylus</taxon>
    </lineage>
</organism>
<dbReference type="Gene3D" id="1.10.3860.10">
    <property type="entry name" value="Sodium:dicarboxylate symporter"/>
    <property type="match status" value="1"/>
</dbReference>
<comment type="subcellular location">
    <subcellularLocation>
        <location evidence="1 7">Membrane</location>
        <topology evidence="1 7">Multi-pass membrane protein</topology>
    </subcellularLocation>
</comment>
<gene>
    <name evidence="8" type="ORF">KIN20_020971</name>
</gene>
<dbReference type="Pfam" id="PF00375">
    <property type="entry name" value="SDF"/>
    <property type="match status" value="1"/>
</dbReference>
<keyword evidence="7" id="KW-0769">Symport</keyword>
<evidence type="ECO:0000256" key="4">
    <source>
        <dbReference type="ARBA" id="ARBA00022692"/>
    </source>
</evidence>
<keyword evidence="9" id="KW-1185">Reference proteome</keyword>
<dbReference type="Proteomes" id="UP001196413">
    <property type="component" value="Unassembled WGS sequence"/>
</dbReference>
<dbReference type="PANTHER" id="PTHR11958">
    <property type="entry name" value="SODIUM/DICARBOXYLATE SYMPORTER-RELATED"/>
    <property type="match status" value="1"/>
</dbReference>
<dbReference type="InterPro" id="IPR001991">
    <property type="entry name" value="Na-dicarboxylate_symporter"/>
</dbReference>
<accession>A0AAD5N6L1</accession>
<keyword evidence="4" id="KW-0812">Transmembrane</keyword>
<dbReference type="GO" id="GO:0015501">
    <property type="term" value="F:glutamate:sodium symporter activity"/>
    <property type="evidence" value="ECO:0007669"/>
    <property type="project" value="TreeGrafter"/>
</dbReference>
<evidence type="ECO:0000256" key="1">
    <source>
        <dbReference type="ARBA" id="ARBA00004141"/>
    </source>
</evidence>
<dbReference type="GO" id="GO:0005886">
    <property type="term" value="C:plasma membrane"/>
    <property type="evidence" value="ECO:0007669"/>
    <property type="project" value="TreeGrafter"/>
</dbReference>
<dbReference type="GO" id="GO:0015175">
    <property type="term" value="F:neutral L-amino acid transmembrane transporter activity"/>
    <property type="evidence" value="ECO:0007669"/>
    <property type="project" value="TreeGrafter"/>
</dbReference>
<evidence type="ECO:0000313" key="9">
    <source>
        <dbReference type="Proteomes" id="UP001196413"/>
    </source>
</evidence>
<dbReference type="PANTHER" id="PTHR11958:SF99">
    <property type="entry name" value="SODIUM-DEPENDENT EXCITATORY AMINO ACID TRANSPORTER GLT-6-RELATED"/>
    <property type="match status" value="1"/>
</dbReference>
<evidence type="ECO:0000256" key="6">
    <source>
        <dbReference type="ARBA" id="ARBA00023136"/>
    </source>
</evidence>
<sequence>MLKISSGARGINKFRDFVCNGCKSANQTNEDGTALCMAVAAIFIAQLNGVEMSFLPVISVSFTATLAAMGSAGVPPAGLILVLTSMGLPIKDVSLLLLADRIIDRVRELINVVGNAFGASIINHHVKKDLLAYDLLHANDFNLNGKYISELTGDMKPKETGGISCDKKAKQIDSAKLKNAPSMATIAKESSANVETVVEMPAIVKNAANAETSVRNDGHCNKLASPETLVVMPATVANSANGENLC</sequence>
<evidence type="ECO:0000256" key="2">
    <source>
        <dbReference type="ARBA" id="ARBA00006148"/>
    </source>
</evidence>
<evidence type="ECO:0000256" key="5">
    <source>
        <dbReference type="ARBA" id="ARBA00022989"/>
    </source>
</evidence>
<dbReference type="InterPro" id="IPR050746">
    <property type="entry name" value="DAACS"/>
</dbReference>